<organism evidence="3 4">
    <name type="scientific">Rhodococcoides trifolii</name>
    <dbReference type="NCBI Taxonomy" id="908250"/>
    <lineage>
        <taxon>Bacteria</taxon>
        <taxon>Bacillati</taxon>
        <taxon>Actinomycetota</taxon>
        <taxon>Actinomycetes</taxon>
        <taxon>Mycobacteriales</taxon>
        <taxon>Nocardiaceae</taxon>
        <taxon>Rhodococcoides</taxon>
    </lineage>
</organism>
<dbReference type="NCBIfam" id="TIGR00696">
    <property type="entry name" value="wecG_tagA_cpsF"/>
    <property type="match status" value="1"/>
</dbReference>
<proteinExistence type="predicted"/>
<accession>A0A917G937</accession>
<evidence type="ECO:0000313" key="3">
    <source>
        <dbReference type="EMBL" id="GGG29005.1"/>
    </source>
</evidence>
<reference evidence="3" key="2">
    <citation type="submission" date="2020-09" db="EMBL/GenBank/DDBJ databases">
        <authorList>
            <person name="Sun Q."/>
            <person name="Sedlacek I."/>
        </authorList>
    </citation>
    <scope>NUCLEOTIDE SEQUENCE</scope>
    <source>
        <strain evidence="3">CCM 7905</strain>
    </source>
</reference>
<keyword evidence="1" id="KW-0328">Glycosyltransferase</keyword>
<evidence type="ECO:0000256" key="2">
    <source>
        <dbReference type="ARBA" id="ARBA00022679"/>
    </source>
</evidence>
<dbReference type="EMBL" id="BMCU01000009">
    <property type="protein sequence ID" value="GGG29005.1"/>
    <property type="molecule type" value="Genomic_DNA"/>
</dbReference>
<dbReference type="Proteomes" id="UP000654257">
    <property type="component" value="Unassembled WGS sequence"/>
</dbReference>
<protein>
    <submittedName>
        <fullName evidence="3">Glycosyl transferase</fullName>
    </submittedName>
</protein>
<gene>
    <name evidence="3" type="primary">wecB</name>
    <name evidence="3" type="ORF">GCM10007304_48620</name>
</gene>
<dbReference type="PANTHER" id="PTHR34136:SF1">
    <property type="entry name" value="UDP-N-ACETYL-D-MANNOSAMINURONIC ACID TRANSFERASE"/>
    <property type="match status" value="1"/>
</dbReference>
<dbReference type="RefSeq" id="WP_188547936.1">
    <property type="nucleotide sequence ID" value="NZ_BMCU01000009.1"/>
</dbReference>
<evidence type="ECO:0000313" key="4">
    <source>
        <dbReference type="Proteomes" id="UP000654257"/>
    </source>
</evidence>
<sequence>MQYGVGTDRHARITVGTVPFEVTTLGSAVGTVVNLSVNQEAVPVRLANAYCVAHASKSEEYNRLLRGRGINFPDGSPVVWAMRLRRTATTRPGRVRGPSLFLKVLDKGRVKEVSHFFLGTTDETLTRLVEQVKILYPGIQVAGTLAPNFGPLDQDFYVDSATAIDAANPDLVWVALGSPKQDFAAARLAELSSRPCVGIGAAFDFVAGTAKEAPKWMQNGGLEWLYRLGSEPKRLWRRYVFGNIRFLIAVLSNAMRRTKS</sequence>
<keyword evidence="4" id="KW-1185">Reference proteome</keyword>
<dbReference type="PANTHER" id="PTHR34136">
    <property type="match status" value="1"/>
</dbReference>
<dbReference type="Pfam" id="PF03808">
    <property type="entry name" value="Glyco_tran_WecG"/>
    <property type="match status" value="1"/>
</dbReference>
<dbReference type="InterPro" id="IPR004629">
    <property type="entry name" value="WecG_TagA_CpsF"/>
</dbReference>
<dbReference type="AlphaFoldDB" id="A0A917G937"/>
<dbReference type="CDD" id="cd06533">
    <property type="entry name" value="Glyco_transf_WecG_TagA"/>
    <property type="match status" value="1"/>
</dbReference>
<dbReference type="GO" id="GO:0016758">
    <property type="term" value="F:hexosyltransferase activity"/>
    <property type="evidence" value="ECO:0007669"/>
    <property type="project" value="TreeGrafter"/>
</dbReference>
<evidence type="ECO:0000256" key="1">
    <source>
        <dbReference type="ARBA" id="ARBA00022676"/>
    </source>
</evidence>
<reference evidence="3" key="1">
    <citation type="journal article" date="2014" name="Int. J. Syst. Evol. Microbiol.">
        <title>Complete genome sequence of Corynebacterium casei LMG S-19264T (=DSM 44701T), isolated from a smear-ripened cheese.</title>
        <authorList>
            <consortium name="US DOE Joint Genome Institute (JGI-PGF)"/>
            <person name="Walter F."/>
            <person name="Albersmeier A."/>
            <person name="Kalinowski J."/>
            <person name="Ruckert C."/>
        </authorList>
    </citation>
    <scope>NUCLEOTIDE SEQUENCE</scope>
    <source>
        <strain evidence="3">CCM 7905</strain>
    </source>
</reference>
<name>A0A917G937_9NOCA</name>
<keyword evidence="2 3" id="KW-0808">Transferase</keyword>
<comment type="caution">
    <text evidence="3">The sequence shown here is derived from an EMBL/GenBank/DDBJ whole genome shotgun (WGS) entry which is preliminary data.</text>
</comment>